<dbReference type="SUPFAM" id="SSF48726">
    <property type="entry name" value="Immunoglobulin"/>
    <property type="match status" value="2"/>
</dbReference>
<name>A0A8T2N8Q6_9TELE</name>
<dbReference type="GO" id="GO:0007166">
    <property type="term" value="P:cell surface receptor signaling pathway"/>
    <property type="evidence" value="ECO:0007669"/>
    <property type="project" value="TreeGrafter"/>
</dbReference>
<dbReference type="Gene3D" id="2.60.40.10">
    <property type="entry name" value="Immunoglobulins"/>
    <property type="match status" value="2"/>
</dbReference>
<proteinExistence type="predicted"/>
<dbReference type="InterPro" id="IPR013783">
    <property type="entry name" value="Ig-like_fold"/>
</dbReference>
<dbReference type="GO" id="GO:0005886">
    <property type="term" value="C:plasma membrane"/>
    <property type="evidence" value="ECO:0007669"/>
    <property type="project" value="TreeGrafter"/>
</dbReference>
<dbReference type="InterPro" id="IPR050413">
    <property type="entry name" value="TCR_beta_variable"/>
</dbReference>
<evidence type="ECO:0008006" key="4">
    <source>
        <dbReference type="Google" id="ProtNLM"/>
    </source>
</evidence>
<sequence>MYWYQRRTGQGPRMIASFLLGSATYEDGFKSGYEVWSSQEKKWSLKVQSLRNGDSAEYLCAASPHSLTNGVKFEQTPVQTVQPGQQVDIECSHDDSSLLIMYWYEQKDSRALHLIGFGYSTGEPTYEPQHCLTQLGSLRFPMMLCDNPANRLL</sequence>
<evidence type="ECO:0000313" key="2">
    <source>
        <dbReference type="EMBL" id="KAG9336783.1"/>
    </source>
</evidence>
<dbReference type="InterPro" id="IPR036179">
    <property type="entry name" value="Ig-like_dom_sf"/>
</dbReference>
<dbReference type="GO" id="GO:0002376">
    <property type="term" value="P:immune system process"/>
    <property type="evidence" value="ECO:0007669"/>
    <property type="project" value="UniProtKB-KW"/>
</dbReference>
<dbReference type="Proteomes" id="UP000824540">
    <property type="component" value="Unassembled WGS sequence"/>
</dbReference>
<keyword evidence="1" id="KW-0391">Immunity</keyword>
<keyword evidence="3" id="KW-1185">Reference proteome</keyword>
<comment type="caution">
    <text evidence="2">The sequence shown here is derived from an EMBL/GenBank/DDBJ whole genome shotgun (WGS) entry which is preliminary data.</text>
</comment>
<evidence type="ECO:0000313" key="3">
    <source>
        <dbReference type="Proteomes" id="UP000824540"/>
    </source>
</evidence>
<organism evidence="2 3">
    <name type="scientific">Albula glossodonta</name>
    <name type="common">roundjaw bonefish</name>
    <dbReference type="NCBI Taxonomy" id="121402"/>
    <lineage>
        <taxon>Eukaryota</taxon>
        <taxon>Metazoa</taxon>
        <taxon>Chordata</taxon>
        <taxon>Craniata</taxon>
        <taxon>Vertebrata</taxon>
        <taxon>Euteleostomi</taxon>
        <taxon>Actinopterygii</taxon>
        <taxon>Neopterygii</taxon>
        <taxon>Teleostei</taxon>
        <taxon>Albuliformes</taxon>
        <taxon>Albulidae</taxon>
        <taxon>Albula</taxon>
    </lineage>
</organism>
<dbReference type="AlphaFoldDB" id="A0A8T2N8Q6"/>
<dbReference type="PANTHER" id="PTHR23268:SF117">
    <property type="entry name" value="T CELL RECEPTOR BETA VARIABLE 29-1"/>
    <property type="match status" value="1"/>
</dbReference>
<dbReference type="PANTHER" id="PTHR23268">
    <property type="entry name" value="T-CELL RECEPTOR BETA CHAIN"/>
    <property type="match status" value="1"/>
</dbReference>
<dbReference type="EMBL" id="JAFBMS010000102">
    <property type="protein sequence ID" value="KAG9336783.1"/>
    <property type="molecule type" value="Genomic_DNA"/>
</dbReference>
<accession>A0A8T2N8Q6</accession>
<protein>
    <recommendedName>
        <fullName evidence="4">Ig-like domain-containing protein</fullName>
    </recommendedName>
</protein>
<dbReference type="OrthoDB" id="9049585at2759"/>
<gene>
    <name evidence="2" type="ORF">JZ751_003131</name>
</gene>
<reference evidence="2" key="1">
    <citation type="thesis" date="2021" institute="BYU ScholarsArchive" country="Provo, UT, USA">
        <title>Applications of and Algorithms for Genome Assembly and Genomic Analyses with an Emphasis on Marine Teleosts.</title>
        <authorList>
            <person name="Pickett B.D."/>
        </authorList>
    </citation>
    <scope>NUCLEOTIDE SEQUENCE</scope>
    <source>
        <strain evidence="2">HI-2016</strain>
    </source>
</reference>
<evidence type="ECO:0000256" key="1">
    <source>
        <dbReference type="ARBA" id="ARBA00022859"/>
    </source>
</evidence>